<evidence type="ECO:0000256" key="4">
    <source>
        <dbReference type="ARBA" id="ARBA00022801"/>
    </source>
</evidence>
<feature type="signal peptide" evidence="7">
    <location>
        <begin position="1"/>
        <end position="20"/>
    </location>
</feature>
<evidence type="ECO:0000313" key="10">
    <source>
        <dbReference type="WBParaSite" id="HCON_00099130-00001"/>
    </source>
</evidence>
<dbReference type="WBParaSite" id="HCON_00099130-00001">
    <property type="protein sequence ID" value="HCON_00099130-00001"/>
    <property type="gene ID" value="HCON_00099130"/>
</dbReference>
<dbReference type="GO" id="GO:0046872">
    <property type="term" value="F:metal ion binding"/>
    <property type="evidence" value="ECO:0007669"/>
    <property type="project" value="UniProtKB-KW"/>
</dbReference>
<keyword evidence="4" id="KW-0378">Hydrolase</keyword>
<protein>
    <submittedName>
        <fullName evidence="10">Sulfatase domain-containing protein</fullName>
    </submittedName>
</protein>
<keyword evidence="9" id="KW-1185">Reference proteome</keyword>
<dbReference type="Gene3D" id="3.40.720.10">
    <property type="entry name" value="Alkaline Phosphatase, subunit A"/>
    <property type="match status" value="1"/>
</dbReference>
<dbReference type="InterPro" id="IPR024607">
    <property type="entry name" value="Sulfatase_CS"/>
</dbReference>
<dbReference type="PANTHER" id="PTHR10342">
    <property type="entry name" value="ARYLSULFATASE"/>
    <property type="match status" value="1"/>
</dbReference>
<dbReference type="Gene3D" id="3.30.1120.10">
    <property type="match status" value="1"/>
</dbReference>
<sequence>MIRPILILSLFLLQITIAKQKPPNILFIMADDLGYNDLDWKDDTLFTPNLRSLAFHNHSVQLTNSYVNQLCTPTRSAFMTGYYPFRVGTQNGVFLHMEPSGVPLLFPFLSENLRSLGYSTYLVGKWHLGYCRKEFLPTSRGFDYFYGFYGPQAGYFNHSSDQWHRDLKRVVGGVDLFEELGGGISNPIFEQNGVYSTELFADAAMEVIDAHNYSKPFFLFLSFQAVHPPLQVPKRFEKYCSRIMSKARRIYCGMLTSMDFAIGRVIDYLKATKKYDNTVIIFTSDNGGTTQFGASNKPLRGEKDTLWEGGTKTTTIVHAPKSIHTNGVRPQLFHVVDWHATLLAIAGLDIQSYGDGINQWSYIVSGNPKLRRFQFVYNIDEHGSAIRDGDFKLILGNPDRRIQEDNGKARLYRVTEDPGETNDISKIHPGLVHRLKTKIIELQKYMRKNVRKPLSLKGSPERLNGSFASYWCT</sequence>
<comment type="similarity">
    <text evidence="2">Belongs to the sulfatase family.</text>
</comment>
<evidence type="ECO:0000256" key="3">
    <source>
        <dbReference type="ARBA" id="ARBA00022723"/>
    </source>
</evidence>
<dbReference type="OrthoDB" id="103349at2759"/>
<reference evidence="10" key="1">
    <citation type="submission" date="2020-12" db="UniProtKB">
        <authorList>
            <consortium name="WormBaseParasite"/>
        </authorList>
    </citation>
    <scope>IDENTIFICATION</scope>
    <source>
        <strain evidence="10">MHco3</strain>
    </source>
</reference>
<evidence type="ECO:0000313" key="9">
    <source>
        <dbReference type="Proteomes" id="UP000025227"/>
    </source>
</evidence>
<keyword evidence="5" id="KW-0106">Calcium</keyword>
<dbReference type="Pfam" id="PF00884">
    <property type="entry name" value="Sulfatase"/>
    <property type="match status" value="1"/>
</dbReference>
<keyword evidence="6" id="KW-0325">Glycoprotein</keyword>
<organism evidence="9 10">
    <name type="scientific">Haemonchus contortus</name>
    <name type="common">Barber pole worm</name>
    <dbReference type="NCBI Taxonomy" id="6289"/>
    <lineage>
        <taxon>Eukaryota</taxon>
        <taxon>Metazoa</taxon>
        <taxon>Ecdysozoa</taxon>
        <taxon>Nematoda</taxon>
        <taxon>Chromadorea</taxon>
        <taxon>Rhabditida</taxon>
        <taxon>Rhabditina</taxon>
        <taxon>Rhabditomorpha</taxon>
        <taxon>Strongyloidea</taxon>
        <taxon>Trichostrongylidae</taxon>
        <taxon>Haemonchus</taxon>
    </lineage>
</organism>
<keyword evidence="7" id="KW-0732">Signal</keyword>
<dbReference type="InterPro" id="IPR017850">
    <property type="entry name" value="Alkaline_phosphatase_core_sf"/>
</dbReference>
<evidence type="ECO:0000256" key="2">
    <source>
        <dbReference type="ARBA" id="ARBA00008779"/>
    </source>
</evidence>
<dbReference type="SUPFAM" id="SSF53649">
    <property type="entry name" value="Alkaline phosphatase-like"/>
    <property type="match status" value="1"/>
</dbReference>
<evidence type="ECO:0000256" key="1">
    <source>
        <dbReference type="ARBA" id="ARBA00001913"/>
    </source>
</evidence>
<dbReference type="PANTHER" id="PTHR10342:SF274">
    <property type="entry name" value="ARYLSULFATASE B"/>
    <property type="match status" value="1"/>
</dbReference>
<feature type="domain" description="Sulfatase N-terminal" evidence="8">
    <location>
        <begin position="23"/>
        <end position="347"/>
    </location>
</feature>
<dbReference type="GO" id="GO:0008484">
    <property type="term" value="F:sulfuric ester hydrolase activity"/>
    <property type="evidence" value="ECO:0007669"/>
    <property type="project" value="InterPro"/>
</dbReference>
<name>A0A7I4YGW3_HAECO</name>
<dbReference type="Proteomes" id="UP000025227">
    <property type="component" value="Unplaced"/>
</dbReference>
<dbReference type="CDD" id="cd16029">
    <property type="entry name" value="4-S"/>
    <property type="match status" value="1"/>
</dbReference>
<accession>A0A7I4YGW3</accession>
<evidence type="ECO:0000256" key="7">
    <source>
        <dbReference type="SAM" id="SignalP"/>
    </source>
</evidence>
<evidence type="ECO:0000256" key="6">
    <source>
        <dbReference type="ARBA" id="ARBA00023180"/>
    </source>
</evidence>
<comment type="cofactor">
    <cofactor evidence="1">
        <name>Ca(2+)</name>
        <dbReference type="ChEBI" id="CHEBI:29108"/>
    </cofactor>
</comment>
<evidence type="ECO:0000259" key="8">
    <source>
        <dbReference type="Pfam" id="PF00884"/>
    </source>
</evidence>
<dbReference type="InterPro" id="IPR047115">
    <property type="entry name" value="ARSB"/>
</dbReference>
<feature type="chain" id="PRO_5035457541" evidence="7">
    <location>
        <begin position="21"/>
        <end position="473"/>
    </location>
</feature>
<dbReference type="AlphaFoldDB" id="A0A7I4YGW3"/>
<evidence type="ECO:0000256" key="5">
    <source>
        <dbReference type="ARBA" id="ARBA00022837"/>
    </source>
</evidence>
<proteinExistence type="inferred from homology"/>
<dbReference type="PROSITE" id="PS00149">
    <property type="entry name" value="SULFATASE_2"/>
    <property type="match status" value="1"/>
</dbReference>
<dbReference type="InterPro" id="IPR000917">
    <property type="entry name" value="Sulfatase_N"/>
</dbReference>
<keyword evidence="3" id="KW-0479">Metal-binding</keyword>